<dbReference type="PANTHER" id="PTHR21545:SF14">
    <property type="entry name" value="LIGAND-DEPENDENT COREPRESSOR"/>
    <property type="match status" value="1"/>
</dbReference>
<reference evidence="5" key="1">
    <citation type="submission" date="2025-08" db="UniProtKB">
        <authorList>
            <consortium name="Ensembl"/>
        </authorList>
    </citation>
    <scope>IDENTIFICATION</scope>
</reference>
<dbReference type="Ensembl" id="ENSPMET00000011597.1">
    <property type="protein sequence ID" value="ENSPMEP00000022872.1"/>
    <property type="gene ID" value="ENSPMEG00000004069.1"/>
</dbReference>
<keyword evidence="4" id="KW-0539">Nucleus</keyword>
<evidence type="ECO:0000313" key="5">
    <source>
        <dbReference type="Ensembl" id="ENSPMEP00000022872.1"/>
    </source>
</evidence>
<dbReference type="Proteomes" id="UP000261480">
    <property type="component" value="Unplaced"/>
</dbReference>
<accession>A0A3B3Y699</accession>
<name>A0A3B3Y699_9TELE</name>
<sequence>WDKQRHRKGDAAAPSSSYLSTHLCKRQQCTIERRGFRQELDSWRHKLIHCVGFESILEGLFGPGLVKDVTFFQGKHALSTNGQKYNMLLQILTSISRT</sequence>
<evidence type="ECO:0000256" key="1">
    <source>
        <dbReference type="ARBA" id="ARBA00023015"/>
    </source>
</evidence>
<dbReference type="GO" id="GO:0005634">
    <property type="term" value="C:nucleus"/>
    <property type="evidence" value="ECO:0007669"/>
    <property type="project" value="TreeGrafter"/>
</dbReference>
<evidence type="ECO:0000256" key="2">
    <source>
        <dbReference type="ARBA" id="ARBA00023125"/>
    </source>
</evidence>
<keyword evidence="2" id="KW-0238">DNA-binding</keyword>
<evidence type="ECO:0000256" key="3">
    <source>
        <dbReference type="ARBA" id="ARBA00023163"/>
    </source>
</evidence>
<keyword evidence="1" id="KW-0805">Transcription regulation</keyword>
<organism evidence="5 6">
    <name type="scientific">Poecilia mexicana</name>
    <dbReference type="NCBI Taxonomy" id="48701"/>
    <lineage>
        <taxon>Eukaryota</taxon>
        <taxon>Metazoa</taxon>
        <taxon>Chordata</taxon>
        <taxon>Craniata</taxon>
        <taxon>Vertebrata</taxon>
        <taxon>Euteleostomi</taxon>
        <taxon>Actinopterygii</taxon>
        <taxon>Neopterygii</taxon>
        <taxon>Teleostei</taxon>
        <taxon>Neoteleostei</taxon>
        <taxon>Acanthomorphata</taxon>
        <taxon>Ovalentaria</taxon>
        <taxon>Atherinomorphae</taxon>
        <taxon>Cyprinodontiformes</taxon>
        <taxon>Poeciliidae</taxon>
        <taxon>Poeciliinae</taxon>
        <taxon>Poecilia</taxon>
    </lineage>
</organism>
<reference evidence="5" key="2">
    <citation type="submission" date="2025-09" db="UniProtKB">
        <authorList>
            <consortium name="Ensembl"/>
        </authorList>
    </citation>
    <scope>IDENTIFICATION</scope>
</reference>
<dbReference type="GO" id="GO:0006357">
    <property type="term" value="P:regulation of transcription by RNA polymerase II"/>
    <property type="evidence" value="ECO:0007669"/>
    <property type="project" value="TreeGrafter"/>
</dbReference>
<dbReference type="AlphaFoldDB" id="A0A3B3Y699"/>
<evidence type="ECO:0000313" key="6">
    <source>
        <dbReference type="Proteomes" id="UP000261480"/>
    </source>
</evidence>
<keyword evidence="3" id="KW-0804">Transcription</keyword>
<keyword evidence="6" id="KW-1185">Reference proteome</keyword>
<proteinExistence type="predicted"/>
<dbReference type="GO" id="GO:0003677">
    <property type="term" value="F:DNA binding"/>
    <property type="evidence" value="ECO:0007669"/>
    <property type="project" value="UniProtKB-KW"/>
</dbReference>
<evidence type="ECO:0000256" key="4">
    <source>
        <dbReference type="ARBA" id="ARBA00023242"/>
    </source>
</evidence>
<protein>
    <submittedName>
        <fullName evidence="5">Uncharacterized protein</fullName>
    </submittedName>
</protein>
<dbReference type="PANTHER" id="PTHR21545">
    <property type="entry name" value="TRANSCRIPTION FACTOR MLR1/2"/>
    <property type="match status" value="1"/>
</dbReference>